<dbReference type="Proteomes" id="UP000408482">
    <property type="component" value="Unassembled WGS sequence"/>
</dbReference>
<dbReference type="PANTHER" id="PTHR34220:SF7">
    <property type="entry name" value="SENSOR HISTIDINE KINASE YPDA"/>
    <property type="match status" value="1"/>
</dbReference>
<gene>
    <name evidence="7" type="primary">yehU_3</name>
    <name evidence="7" type="ORF">RSSSTS7063_01272</name>
</gene>
<keyword evidence="3 7" id="KW-0808">Transferase</keyword>
<evidence type="ECO:0000259" key="6">
    <source>
        <dbReference type="PROSITE" id="PS50885"/>
    </source>
</evidence>
<keyword evidence="5" id="KW-0812">Transmembrane</keyword>
<keyword evidence="8" id="KW-1185">Reference proteome</keyword>
<keyword evidence="2" id="KW-0597">Phosphoprotein</keyword>
<dbReference type="PROSITE" id="PS50885">
    <property type="entry name" value="HAMP"/>
    <property type="match status" value="1"/>
</dbReference>
<dbReference type="GO" id="GO:0000155">
    <property type="term" value="F:phosphorelay sensor kinase activity"/>
    <property type="evidence" value="ECO:0007669"/>
    <property type="project" value="InterPro"/>
</dbReference>
<accession>A0A564W6Y0</accession>
<dbReference type="EMBL" id="CABHNW010000166">
    <property type="protein sequence ID" value="VUX40661.1"/>
    <property type="molecule type" value="Genomic_DNA"/>
</dbReference>
<keyword evidence="5" id="KW-1133">Transmembrane helix</keyword>
<dbReference type="RefSeq" id="WP_186290111.1">
    <property type="nucleotide sequence ID" value="NZ_CABHNW010000166.1"/>
</dbReference>
<evidence type="ECO:0000256" key="5">
    <source>
        <dbReference type="SAM" id="Phobius"/>
    </source>
</evidence>
<dbReference type="InterPro" id="IPR050640">
    <property type="entry name" value="Bact_2-comp_sensor_kinase"/>
</dbReference>
<dbReference type="Pfam" id="PF02518">
    <property type="entry name" value="HATPase_c"/>
    <property type="match status" value="1"/>
</dbReference>
<dbReference type="InterPro" id="IPR036890">
    <property type="entry name" value="HATPase_C_sf"/>
</dbReference>
<keyword evidence="4 7" id="KW-0418">Kinase</keyword>
<protein>
    <submittedName>
        <fullName evidence="7">Sensor histidine kinase YehU</fullName>
        <ecNumber evidence="7">2.7.13.3</ecNumber>
    </submittedName>
</protein>
<sequence>MKFRTKLILGFSVVIFFISTILGIVCYDYNFRRLSEKAAQSLKFYSRQTASNVDFTIDSMKHVTDYILSDQDMLNAMKTLPKYYQKSSFSVGRTIVHNDLLDTLNSGLAMYYINRNFYRVIIFNEFGDVASSTNTGSKITNKTRNTTSIDWLDSAARRHGKPILVAPHMDGWGIRESKEVFSLARKVQGGDFGYIEVQYATDKLKDIFEVPDSDIKVVAFLPGGGGKVLYQSEELTSDLVSYMKKYPEVTKMDSITVSSDTSMWASASEVSDNYGIRVVALEKKTEIVAGMKEAVMIALGMAVGCFVISMGVVIFIASRLSKPLTALKDQMENTGLENLDAELAVPDTDDEVQAVGIAYQNLMRRLNESIVKEKRMSLLQLQAQFDTLQAQVNPHFLYNVLNVISSRGIMDGDEEICEICGCLAAMLRYSTNTKERYATVKKELEYLERYIFLLKSRYEHRLEVEINCEESVKQEQLPKIVLQQLVENSIQHGYNNSKNIMKIYVRGWRDETGWYFEVRDNGQGATDEVREKLNQKMKKIRKKIMSRGSSIEMEIGGMGLANTYARMFLLYNGRAVFRIRNLEEGLSVIIGVSEKEVEADVSGDGR</sequence>
<dbReference type="Gene3D" id="3.30.565.10">
    <property type="entry name" value="Histidine kinase-like ATPase, C-terminal domain"/>
    <property type="match status" value="1"/>
</dbReference>
<evidence type="ECO:0000256" key="1">
    <source>
        <dbReference type="ARBA" id="ARBA00004370"/>
    </source>
</evidence>
<dbReference type="GO" id="GO:0016020">
    <property type="term" value="C:membrane"/>
    <property type="evidence" value="ECO:0007669"/>
    <property type="project" value="UniProtKB-SubCell"/>
</dbReference>
<dbReference type="InterPro" id="IPR003660">
    <property type="entry name" value="HAMP_dom"/>
</dbReference>
<reference evidence="7 8" key="1">
    <citation type="submission" date="2019-07" db="EMBL/GenBank/DDBJ databases">
        <authorList>
            <person name="Hibberd C M."/>
            <person name="Gehrig L. J."/>
            <person name="Chang H.-W."/>
            <person name="Venkatesh S."/>
        </authorList>
    </citation>
    <scope>NUCLEOTIDE SEQUENCE [LARGE SCALE GENOMIC DNA]</scope>
    <source>
        <strain evidence="7">Blautia_luti_SSTS_Bg7063</strain>
    </source>
</reference>
<evidence type="ECO:0000256" key="4">
    <source>
        <dbReference type="ARBA" id="ARBA00022777"/>
    </source>
</evidence>
<organism evidence="7 8">
    <name type="scientific">Blautia luti</name>
    <dbReference type="NCBI Taxonomy" id="89014"/>
    <lineage>
        <taxon>Bacteria</taxon>
        <taxon>Bacillati</taxon>
        <taxon>Bacillota</taxon>
        <taxon>Clostridia</taxon>
        <taxon>Lachnospirales</taxon>
        <taxon>Lachnospiraceae</taxon>
        <taxon>Blautia</taxon>
    </lineage>
</organism>
<dbReference type="PANTHER" id="PTHR34220">
    <property type="entry name" value="SENSOR HISTIDINE KINASE YPDA"/>
    <property type="match status" value="1"/>
</dbReference>
<dbReference type="EC" id="2.7.13.3" evidence="7"/>
<evidence type="ECO:0000256" key="3">
    <source>
        <dbReference type="ARBA" id="ARBA00022679"/>
    </source>
</evidence>
<name>A0A564W6Y0_9FIRM</name>
<dbReference type="Pfam" id="PF06580">
    <property type="entry name" value="His_kinase"/>
    <property type="match status" value="1"/>
</dbReference>
<keyword evidence="5" id="KW-0472">Membrane</keyword>
<evidence type="ECO:0000313" key="7">
    <source>
        <dbReference type="EMBL" id="VUX40661.1"/>
    </source>
</evidence>
<comment type="subcellular location">
    <subcellularLocation>
        <location evidence="1">Membrane</location>
    </subcellularLocation>
</comment>
<feature type="domain" description="HAMP" evidence="6">
    <location>
        <begin position="318"/>
        <end position="371"/>
    </location>
</feature>
<dbReference type="AlphaFoldDB" id="A0A564W6Y0"/>
<dbReference type="SUPFAM" id="SSF55874">
    <property type="entry name" value="ATPase domain of HSP90 chaperone/DNA topoisomerase II/histidine kinase"/>
    <property type="match status" value="1"/>
</dbReference>
<dbReference type="Gene3D" id="6.10.340.10">
    <property type="match status" value="1"/>
</dbReference>
<dbReference type="InterPro" id="IPR010559">
    <property type="entry name" value="Sig_transdc_His_kin_internal"/>
</dbReference>
<proteinExistence type="predicted"/>
<dbReference type="InterPro" id="IPR003594">
    <property type="entry name" value="HATPase_dom"/>
</dbReference>
<feature type="transmembrane region" description="Helical" evidence="5">
    <location>
        <begin position="294"/>
        <end position="317"/>
    </location>
</feature>
<evidence type="ECO:0000313" key="8">
    <source>
        <dbReference type="Proteomes" id="UP000408482"/>
    </source>
</evidence>
<evidence type="ECO:0000256" key="2">
    <source>
        <dbReference type="ARBA" id="ARBA00022553"/>
    </source>
</evidence>
<dbReference type="SMART" id="SM00304">
    <property type="entry name" value="HAMP"/>
    <property type="match status" value="1"/>
</dbReference>